<proteinExistence type="predicted"/>
<dbReference type="GO" id="GO:0003700">
    <property type="term" value="F:DNA-binding transcription factor activity"/>
    <property type="evidence" value="ECO:0007669"/>
    <property type="project" value="InterPro"/>
</dbReference>
<sequence length="73" mass="8234">MAMRKIYRELAKKYGVPVKEIQRDMQAAIEMAWHACPADGVTSAYQRRVPSKSTVPSVEEFICYASGQAVKRV</sequence>
<dbReference type="InterPro" id="IPR016032">
    <property type="entry name" value="Sig_transdc_resp-reg_C-effctor"/>
</dbReference>
<dbReference type="AlphaFoldDB" id="A0A328UKT4"/>
<dbReference type="SUPFAM" id="SSF46894">
    <property type="entry name" value="C-terminal effector domain of the bipartite response regulators"/>
    <property type="match status" value="1"/>
</dbReference>
<protein>
    <recommendedName>
        <fullName evidence="1">Sporulation initiation factor Spo0A C-terminal domain-containing protein</fullName>
    </recommendedName>
</protein>
<dbReference type="InterPro" id="IPR014879">
    <property type="entry name" value="Spo0A_C"/>
</dbReference>
<name>A0A328UKT4_9FIRM</name>
<dbReference type="GO" id="GO:0003677">
    <property type="term" value="F:DNA binding"/>
    <property type="evidence" value="ECO:0007669"/>
    <property type="project" value="InterPro"/>
</dbReference>
<keyword evidence="3" id="KW-1185">Reference proteome</keyword>
<dbReference type="EMBL" id="QLYR01000001">
    <property type="protein sequence ID" value="RAQ30584.1"/>
    <property type="molecule type" value="Genomic_DNA"/>
</dbReference>
<accession>A0A328UKT4</accession>
<dbReference type="Proteomes" id="UP000249377">
    <property type="component" value="Unassembled WGS sequence"/>
</dbReference>
<dbReference type="RefSeq" id="WP_112331779.1">
    <property type="nucleotide sequence ID" value="NZ_QLYR01000001.1"/>
</dbReference>
<evidence type="ECO:0000259" key="1">
    <source>
        <dbReference type="Pfam" id="PF08769"/>
    </source>
</evidence>
<dbReference type="InterPro" id="IPR036388">
    <property type="entry name" value="WH-like_DNA-bd_sf"/>
</dbReference>
<reference evidence="2 3" key="1">
    <citation type="submission" date="2018-06" db="EMBL/GenBank/DDBJ databases">
        <title>Noncontiguous genome sequence of Ruminococcaceae bacterium ASD2818.</title>
        <authorList>
            <person name="Chaplin A.V."/>
            <person name="Sokolova S.R."/>
            <person name="Kochetkova T.O."/>
            <person name="Goltsov A.Y."/>
            <person name="Trofimov D.Y."/>
            <person name="Efimov B.A."/>
        </authorList>
    </citation>
    <scope>NUCLEOTIDE SEQUENCE [LARGE SCALE GENOMIC DNA]</scope>
    <source>
        <strain evidence="2 3">ASD2818</strain>
    </source>
</reference>
<comment type="caution">
    <text evidence="2">The sequence shown here is derived from an EMBL/GenBank/DDBJ whole genome shotgun (WGS) entry which is preliminary data.</text>
</comment>
<organism evidence="2 3">
    <name type="scientific">Hydrogeniiclostridium mannosilyticum</name>
    <dbReference type="NCBI Taxonomy" id="2764322"/>
    <lineage>
        <taxon>Bacteria</taxon>
        <taxon>Bacillati</taxon>
        <taxon>Bacillota</taxon>
        <taxon>Clostridia</taxon>
        <taxon>Eubacteriales</taxon>
        <taxon>Acutalibacteraceae</taxon>
        <taxon>Hydrogeniiclostridium</taxon>
    </lineage>
</organism>
<dbReference type="Gene3D" id="1.10.10.10">
    <property type="entry name" value="Winged helix-like DNA-binding domain superfamily/Winged helix DNA-binding domain"/>
    <property type="match status" value="1"/>
</dbReference>
<evidence type="ECO:0000313" key="2">
    <source>
        <dbReference type="EMBL" id="RAQ30584.1"/>
    </source>
</evidence>
<feature type="domain" description="Sporulation initiation factor Spo0A C-terminal" evidence="1">
    <location>
        <begin position="4"/>
        <end position="63"/>
    </location>
</feature>
<evidence type="ECO:0000313" key="3">
    <source>
        <dbReference type="Proteomes" id="UP000249377"/>
    </source>
</evidence>
<dbReference type="Pfam" id="PF08769">
    <property type="entry name" value="Spo0A_C"/>
    <property type="match status" value="1"/>
</dbReference>
<dbReference type="GO" id="GO:0042173">
    <property type="term" value="P:regulation of sporulation resulting in formation of a cellular spore"/>
    <property type="evidence" value="ECO:0007669"/>
    <property type="project" value="InterPro"/>
</dbReference>
<gene>
    <name evidence="2" type="ORF">DPQ25_03575</name>
</gene>
<dbReference type="GO" id="GO:0005737">
    <property type="term" value="C:cytoplasm"/>
    <property type="evidence" value="ECO:0007669"/>
    <property type="project" value="InterPro"/>
</dbReference>
<dbReference type="GO" id="GO:0005509">
    <property type="term" value="F:calcium ion binding"/>
    <property type="evidence" value="ECO:0007669"/>
    <property type="project" value="InterPro"/>
</dbReference>